<gene>
    <name evidence="2" type="ORF">MNEG_7320</name>
</gene>
<evidence type="ECO:0000313" key="2">
    <source>
        <dbReference type="EMBL" id="KIZ00640.1"/>
    </source>
</evidence>
<keyword evidence="3" id="KW-1185">Reference proteome</keyword>
<dbReference type="GeneID" id="25740196"/>
<reference evidence="2 3" key="1">
    <citation type="journal article" date="2013" name="BMC Genomics">
        <title>Reconstruction of the lipid metabolism for the microalga Monoraphidium neglectum from its genome sequence reveals characteristics suitable for biofuel production.</title>
        <authorList>
            <person name="Bogen C."/>
            <person name="Al-Dilaimi A."/>
            <person name="Albersmeier A."/>
            <person name="Wichmann J."/>
            <person name="Grundmann M."/>
            <person name="Rupp O."/>
            <person name="Lauersen K.J."/>
            <person name="Blifernez-Klassen O."/>
            <person name="Kalinowski J."/>
            <person name="Goesmann A."/>
            <person name="Mussgnug J.H."/>
            <person name="Kruse O."/>
        </authorList>
    </citation>
    <scope>NUCLEOTIDE SEQUENCE [LARGE SCALE GENOMIC DNA]</scope>
    <source>
        <strain evidence="2 3">SAG 48.87</strain>
    </source>
</reference>
<proteinExistence type="predicted"/>
<accession>A0A0D2MBP6</accession>
<name>A0A0D2MBP6_9CHLO</name>
<organism evidence="2 3">
    <name type="scientific">Monoraphidium neglectum</name>
    <dbReference type="NCBI Taxonomy" id="145388"/>
    <lineage>
        <taxon>Eukaryota</taxon>
        <taxon>Viridiplantae</taxon>
        <taxon>Chlorophyta</taxon>
        <taxon>core chlorophytes</taxon>
        <taxon>Chlorophyceae</taxon>
        <taxon>CS clade</taxon>
        <taxon>Sphaeropleales</taxon>
        <taxon>Selenastraceae</taxon>
        <taxon>Monoraphidium</taxon>
    </lineage>
</organism>
<dbReference type="Proteomes" id="UP000054498">
    <property type="component" value="Unassembled WGS sequence"/>
</dbReference>
<feature type="compositionally biased region" description="Basic residues" evidence="1">
    <location>
        <begin position="31"/>
        <end position="48"/>
    </location>
</feature>
<evidence type="ECO:0000256" key="1">
    <source>
        <dbReference type="SAM" id="MobiDB-lite"/>
    </source>
</evidence>
<dbReference type="AlphaFoldDB" id="A0A0D2MBP6"/>
<feature type="region of interest" description="Disordered" evidence="1">
    <location>
        <begin position="17"/>
        <end position="48"/>
    </location>
</feature>
<dbReference type="EMBL" id="KK101503">
    <property type="protein sequence ID" value="KIZ00640.1"/>
    <property type="molecule type" value="Genomic_DNA"/>
</dbReference>
<sequence length="154" mass="17000">MQAPIEPPAQLVVLAAGAAGDKEPEEELLKPRQRGRRGKGALRRCCKEAKKRRREKLRAAKALGVAEVPIPKKSAKAEKAERQAAAEAAAAAAYKKSIIEFLRTKPRPVLLDIVGNSVARPEGAMVLRPLKFLKQHRDDFVVEMRGQLCYVSLR</sequence>
<protein>
    <submittedName>
        <fullName evidence="2">Uncharacterized protein</fullName>
    </submittedName>
</protein>
<dbReference type="KEGG" id="mng:MNEG_7320"/>
<evidence type="ECO:0000313" key="3">
    <source>
        <dbReference type="Proteomes" id="UP000054498"/>
    </source>
</evidence>
<dbReference type="RefSeq" id="XP_013899659.1">
    <property type="nucleotide sequence ID" value="XM_014044205.1"/>
</dbReference>